<proteinExistence type="predicted"/>
<evidence type="ECO:0000313" key="2">
    <source>
        <dbReference type="EMBL" id="AFM11430.1"/>
    </source>
</evidence>
<organism evidence="2 3">
    <name type="scientific">Turneriella parva (strain ATCC BAA-1111 / DSM 21527 / NCTC 11395 / H)</name>
    <name type="common">Leptospira parva</name>
    <dbReference type="NCBI Taxonomy" id="869212"/>
    <lineage>
        <taxon>Bacteria</taxon>
        <taxon>Pseudomonadati</taxon>
        <taxon>Spirochaetota</taxon>
        <taxon>Spirochaetia</taxon>
        <taxon>Leptospirales</taxon>
        <taxon>Leptospiraceae</taxon>
        <taxon>Turneriella</taxon>
    </lineage>
</organism>
<evidence type="ECO:0000256" key="1">
    <source>
        <dbReference type="SAM" id="Phobius"/>
    </source>
</evidence>
<dbReference type="AlphaFoldDB" id="I4B2C3"/>
<dbReference type="HOGENOM" id="CLU_1546896_0_0_12"/>
<dbReference type="Proteomes" id="UP000006048">
    <property type="component" value="Chromosome"/>
</dbReference>
<feature type="transmembrane region" description="Helical" evidence="1">
    <location>
        <begin position="62"/>
        <end position="85"/>
    </location>
</feature>
<keyword evidence="1" id="KW-1133">Transmembrane helix</keyword>
<feature type="transmembrane region" description="Helical" evidence="1">
    <location>
        <begin position="105"/>
        <end position="127"/>
    </location>
</feature>
<dbReference type="KEGG" id="tpx:Turpa_0779"/>
<gene>
    <name evidence="2" type="ordered locus">Turpa_0779</name>
</gene>
<accession>I4B2C3</accession>
<dbReference type="STRING" id="869212.Turpa_0779"/>
<evidence type="ECO:0000313" key="3">
    <source>
        <dbReference type="Proteomes" id="UP000006048"/>
    </source>
</evidence>
<sequence length="173" mass="19028">MRCAAWLLPVGLLGIAAAVKLAAMTASVGVHRVFLYPLALLLSVYTGEGYDERAGQFYFSDFFLDFSCAGINFFVIAAITTAWLFPEALPWPSRFKLVPARILLHLGFLTAAVYAVTLAANFLRVAIFLNLQPFAIGRAWLHEAVGIAVFLSLLISYSLLLYRIKNAQQPSNP</sequence>
<keyword evidence="3" id="KW-1185">Reference proteome</keyword>
<evidence type="ECO:0008006" key="4">
    <source>
        <dbReference type="Google" id="ProtNLM"/>
    </source>
</evidence>
<feature type="transmembrane region" description="Helical" evidence="1">
    <location>
        <begin position="139"/>
        <end position="162"/>
    </location>
</feature>
<keyword evidence="1" id="KW-0812">Transmembrane</keyword>
<reference evidence="2 3" key="1">
    <citation type="submission" date="2012-06" db="EMBL/GenBank/DDBJ databases">
        <title>The complete chromosome of genome of Turneriella parva DSM 21527.</title>
        <authorList>
            <consortium name="US DOE Joint Genome Institute (JGI-PGF)"/>
            <person name="Lucas S."/>
            <person name="Han J."/>
            <person name="Lapidus A."/>
            <person name="Bruce D."/>
            <person name="Goodwin L."/>
            <person name="Pitluck S."/>
            <person name="Peters L."/>
            <person name="Kyrpides N."/>
            <person name="Mavromatis K."/>
            <person name="Ivanova N."/>
            <person name="Mikhailova N."/>
            <person name="Chertkov O."/>
            <person name="Detter J.C."/>
            <person name="Tapia R."/>
            <person name="Han C."/>
            <person name="Land M."/>
            <person name="Hauser L."/>
            <person name="Markowitz V."/>
            <person name="Cheng J.-F."/>
            <person name="Hugenholtz P."/>
            <person name="Woyke T."/>
            <person name="Wu D."/>
            <person name="Gronow S."/>
            <person name="Wellnitz S."/>
            <person name="Brambilla E."/>
            <person name="Klenk H.-P."/>
            <person name="Eisen J.A."/>
        </authorList>
    </citation>
    <scope>NUCLEOTIDE SEQUENCE [LARGE SCALE GENOMIC DNA]</scope>
    <source>
        <strain evidence="3">ATCC BAA-1111 / DSM 21527 / NCTC 11395 / H</strain>
    </source>
</reference>
<keyword evidence="1" id="KW-0472">Membrane</keyword>
<dbReference type="PATRIC" id="fig|869212.3.peg.754"/>
<name>I4B2C3_TURPD</name>
<dbReference type="EMBL" id="CP002959">
    <property type="protein sequence ID" value="AFM11430.1"/>
    <property type="molecule type" value="Genomic_DNA"/>
</dbReference>
<protein>
    <recommendedName>
        <fullName evidence="4">Exosortase K</fullName>
    </recommendedName>
</protein>